<dbReference type="Gene3D" id="1.25.40.20">
    <property type="entry name" value="Ankyrin repeat-containing domain"/>
    <property type="match status" value="1"/>
</dbReference>
<feature type="repeat" description="ANK" evidence="1">
    <location>
        <begin position="15"/>
        <end position="47"/>
    </location>
</feature>
<dbReference type="InterPro" id="IPR036770">
    <property type="entry name" value="Ankyrin_rpt-contain_sf"/>
</dbReference>
<proteinExistence type="predicted"/>
<keyword evidence="1" id="KW-0040">ANK repeat</keyword>
<name>A0A6A6DZ04_9PEZI</name>
<protein>
    <submittedName>
        <fullName evidence="2">Uncharacterized protein</fullName>
    </submittedName>
</protein>
<dbReference type="Pfam" id="PF13637">
    <property type="entry name" value="Ank_4"/>
    <property type="match status" value="1"/>
</dbReference>
<dbReference type="Proteomes" id="UP000800200">
    <property type="component" value="Unassembled WGS sequence"/>
</dbReference>
<dbReference type="EMBL" id="ML994643">
    <property type="protein sequence ID" value="KAF2183428.1"/>
    <property type="molecule type" value="Genomic_DNA"/>
</dbReference>
<dbReference type="SUPFAM" id="SSF48403">
    <property type="entry name" value="Ankyrin repeat"/>
    <property type="match status" value="1"/>
</dbReference>
<feature type="non-terminal residue" evidence="2">
    <location>
        <position position="64"/>
    </location>
</feature>
<dbReference type="PROSITE" id="PS50297">
    <property type="entry name" value="ANK_REP_REGION"/>
    <property type="match status" value="1"/>
</dbReference>
<dbReference type="AlphaFoldDB" id="A0A6A6DZ04"/>
<keyword evidence="3" id="KW-1185">Reference proteome</keyword>
<dbReference type="OrthoDB" id="4772757at2759"/>
<evidence type="ECO:0000313" key="3">
    <source>
        <dbReference type="Proteomes" id="UP000800200"/>
    </source>
</evidence>
<reference evidence="2" key="1">
    <citation type="journal article" date="2020" name="Stud. Mycol.">
        <title>101 Dothideomycetes genomes: a test case for predicting lifestyles and emergence of pathogens.</title>
        <authorList>
            <person name="Haridas S."/>
            <person name="Albert R."/>
            <person name="Binder M."/>
            <person name="Bloem J."/>
            <person name="Labutti K."/>
            <person name="Salamov A."/>
            <person name="Andreopoulos B."/>
            <person name="Baker S."/>
            <person name="Barry K."/>
            <person name="Bills G."/>
            <person name="Bluhm B."/>
            <person name="Cannon C."/>
            <person name="Castanera R."/>
            <person name="Culley D."/>
            <person name="Daum C."/>
            <person name="Ezra D."/>
            <person name="Gonzalez J."/>
            <person name="Henrissat B."/>
            <person name="Kuo A."/>
            <person name="Liang C."/>
            <person name="Lipzen A."/>
            <person name="Lutzoni F."/>
            <person name="Magnuson J."/>
            <person name="Mondo S."/>
            <person name="Nolan M."/>
            <person name="Ohm R."/>
            <person name="Pangilinan J."/>
            <person name="Park H.-J."/>
            <person name="Ramirez L."/>
            <person name="Alfaro M."/>
            <person name="Sun H."/>
            <person name="Tritt A."/>
            <person name="Yoshinaga Y."/>
            <person name="Zwiers L.-H."/>
            <person name="Turgeon B."/>
            <person name="Goodwin S."/>
            <person name="Spatafora J."/>
            <person name="Crous P."/>
            <person name="Grigoriev I."/>
        </authorList>
    </citation>
    <scope>NUCLEOTIDE SEQUENCE</scope>
    <source>
        <strain evidence="2">CBS 207.26</strain>
    </source>
</reference>
<evidence type="ECO:0000256" key="1">
    <source>
        <dbReference type="PROSITE-ProRule" id="PRU00023"/>
    </source>
</evidence>
<evidence type="ECO:0000313" key="2">
    <source>
        <dbReference type="EMBL" id="KAF2183428.1"/>
    </source>
</evidence>
<dbReference type="PROSITE" id="PS50088">
    <property type="entry name" value="ANK_REPEAT"/>
    <property type="match status" value="1"/>
</dbReference>
<organism evidence="2 3">
    <name type="scientific">Zopfia rhizophila CBS 207.26</name>
    <dbReference type="NCBI Taxonomy" id="1314779"/>
    <lineage>
        <taxon>Eukaryota</taxon>
        <taxon>Fungi</taxon>
        <taxon>Dikarya</taxon>
        <taxon>Ascomycota</taxon>
        <taxon>Pezizomycotina</taxon>
        <taxon>Dothideomycetes</taxon>
        <taxon>Dothideomycetes incertae sedis</taxon>
        <taxon>Zopfiaceae</taxon>
        <taxon>Zopfia</taxon>
    </lineage>
</organism>
<sequence length="64" mass="6329">LLLDAGADVNAQGGHYGNALQAASLGDHEQIVKLLLNAGADVNAQGGHCGNALQAASSGGYEQI</sequence>
<accession>A0A6A6DZ04</accession>
<feature type="non-terminal residue" evidence="2">
    <location>
        <position position="1"/>
    </location>
</feature>
<dbReference type="InterPro" id="IPR002110">
    <property type="entry name" value="Ankyrin_rpt"/>
</dbReference>
<gene>
    <name evidence="2" type="ORF">K469DRAFT_521687</name>
</gene>